<evidence type="ECO:0000313" key="4">
    <source>
        <dbReference type="EMBL" id="BDE94782.1"/>
    </source>
</evidence>
<dbReference type="InterPro" id="IPR026466">
    <property type="entry name" value="Fim_isopep_form_D2_dom"/>
</dbReference>
<dbReference type="InterPro" id="IPR001434">
    <property type="entry name" value="OmcB-like_DUF11"/>
</dbReference>
<feature type="compositionally biased region" description="Low complexity" evidence="1">
    <location>
        <begin position="2147"/>
        <end position="2158"/>
    </location>
</feature>
<protein>
    <recommendedName>
        <fullName evidence="3">DUF11 domain-containing protein</fullName>
    </recommendedName>
</protein>
<dbReference type="Gene3D" id="2.60.40.1170">
    <property type="entry name" value="Mu homology domain, subdomain B"/>
    <property type="match status" value="2"/>
</dbReference>
<dbReference type="Proteomes" id="UP001320544">
    <property type="component" value="Chromosome"/>
</dbReference>
<feature type="domain" description="DUF11" evidence="3">
    <location>
        <begin position="1652"/>
        <end position="1758"/>
    </location>
</feature>
<proteinExistence type="predicted"/>
<organism evidence="4 5">
    <name type="scientific">Raoultibacter timonensis</name>
    <dbReference type="NCBI Taxonomy" id="1907662"/>
    <lineage>
        <taxon>Bacteria</taxon>
        <taxon>Bacillati</taxon>
        <taxon>Actinomycetota</taxon>
        <taxon>Coriobacteriia</taxon>
        <taxon>Eggerthellales</taxon>
        <taxon>Eggerthellaceae</taxon>
        <taxon>Raoultibacter</taxon>
    </lineage>
</organism>
<dbReference type="InterPro" id="IPR013783">
    <property type="entry name" value="Ig-like_fold"/>
</dbReference>
<feature type="domain" description="DUF11" evidence="3">
    <location>
        <begin position="1774"/>
        <end position="1879"/>
    </location>
</feature>
<feature type="domain" description="DUF11" evidence="3">
    <location>
        <begin position="2662"/>
        <end position="2767"/>
    </location>
</feature>
<feature type="domain" description="DUF11" evidence="3">
    <location>
        <begin position="1530"/>
        <end position="1631"/>
    </location>
</feature>
<feature type="region of interest" description="Disordered" evidence="1">
    <location>
        <begin position="2762"/>
        <end position="2786"/>
    </location>
</feature>
<feature type="compositionally biased region" description="Polar residues" evidence="1">
    <location>
        <begin position="1528"/>
        <end position="1541"/>
    </location>
</feature>
<dbReference type="InterPro" id="IPR042229">
    <property type="entry name" value="Listeria/Bacterioides_rpt_sf"/>
</dbReference>
<feature type="domain" description="DUF11" evidence="3">
    <location>
        <begin position="2271"/>
        <end position="2372"/>
    </location>
</feature>
<accession>A0ABM7WF22</accession>
<dbReference type="PANTHER" id="PTHR34819:SF3">
    <property type="entry name" value="CELL SURFACE PROTEIN"/>
    <property type="match status" value="1"/>
</dbReference>
<dbReference type="Gene3D" id="2.160.20.110">
    <property type="match status" value="1"/>
</dbReference>
<dbReference type="InterPro" id="IPR047589">
    <property type="entry name" value="DUF11_rpt"/>
</dbReference>
<dbReference type="PANTHER" id="PTHR34819">
    <property type="entry name" value="LARGE CYSTEINE-RICH PERIPLASMIC PROTEIN OMCB"/>
    <property type="match status" value="1"/>
</dbReference>
<dbReference type="Gene3D" id="2.60.40.740">
    <property type="match status" value="6"/>
</dbReference>
<dbReference type="Gene3D" id="2.60.40.3080">
    <property type="match status" value="1"/>
</dbReference>
<evidence type="ECO:0000256" key="2">
    <source>
        <dbReference type="SAM" id="Phobius"/>
    </source>
</evidence>
<feature type="region of interest" description="Disordered" evidence="1">
    <location>
        <begin position="2115"/>
        <end position="2160"/>
    </location>
</feature>
<feature type="domain" description="DUF11" evidence="3">
    <location>
        <begin position="2534"/>
        <end position="2638"/>
    </location>
</feature>
<feature type="transmembrane region" description="Helical" evidence="2">
    <location>
        <begin position="3524"/>
        <end position="3543"/>
    </location>
</feature>
<feature type="domain" description="DUF11" evidence="3">
    <location>
        <begin position="2905"/>
        <end position="3002"/>
    </location>
</feature>
<dbReference type="InterPro" id="IPR051172">
    <property type="entry name" value="Chlamydia_OmcB"/>
</dbReference>
<dbReference type="NCBIfam" id="TIGR01451">
    <property type="entry name" value="B_ant_repeat"/>
    <property type="match status" value="14"/>
</dbReference>
<feature type="domain" description="DUF11" evidence="3">
    <location>
        <begin position="2149"/>
        <end position="2247"/>
    </location>
</feature>
<evidence type="ECO:0000256" key="1">
    <source>
        <dbReference type="SAM" id="MobiDB-lite"/>
    </source>
</evidence>
<feature type="region of interest" description="Disordered" evidence="1">
    <location>
        <begin position="1478"/>
        <end position="1541"/>
    </location>
</feature>
<feature type="region of interest" description="Disordered" evidence="1">
    <location>
        <begin position="1862"/>
        <end position="1894"/>
    </location>
</feature>
<feature type="compositionally biased region" description="Low complexity" evidence="1">
    <location>
        <begin position="2762"/>
        <end position="2776"/>
    </location>
</feature>
<evidence type="ECO:0000259" key="3">
    <source>
        <dbReference type="Pfam" id="PF01345"/>
    </source>
</evidence>
<feature type="domain" description="DUF11" evidence="3">
    <location>
        <begin position="2396"/>
        <end position="2504"/>
    </location>
</feature>
<reference evidence="4 5" key="1">
    <citation type="submission" date="2022-01" db="EMBL/GenBank/DDBJ databases">
        <title>Novel bile acid biosynthetic pathways are enriched in the microbiome of centenarians.</title>
        <authorList>
            <person name="Sato Y."/>
            <person name="Atarashi K."/>
            <person name="Plichta R.D."/>
            <person name="Arai Y."/>
            <person name="Sasajima S."/>
            <person name="Kearney M.S."/>
            <person name="Suda W."/>
            <person name="Takeshita K."/>
            <person name="Sasaki T."/>
            <person name="Okamoto S."/>
            <person name="Skelly N.A."/>
            <person name="Okamura Y."/>
            <person name="Vlamakis H."/>
            <person name="Li Y."/>
            <person name="Tanoue T."/>
            <person name="Takei H."/>
            <person name="Nittono H."/>
            <person name="Narushima S."/>
            <person name="Irie J."/>
            <person name="Itoh H."/>
            <person name="Moriya K."/>
            <person name="Sugiura Y."/>
            <person name="Suematsu M."/>
            <person name="Moritoki N."/>
            <person name="Shibata S."/>
            <person name="Littman R.D."/>
            <person name="Fischbach A.M."/>
            <person name="Uwamino Y."/>
            <person name="Inoue T."/>
            <person name="Honda A."/>
            <person name="Hattori M."/>
            <person name="Murai T."/>
            <person name="Xavier J.R."/>
            <person name="Hirose N."/>
            <person name="Honda K."/>
        </authorList>
    </citation>
    <scope>NUCLEOTIDE SEQUENCE [LARGE SCALE GENOMIC DNA]</scope>
    <source>
        <strain evidence="4 5">CE91-St30</strain>
    </source>
</reference>
<feature type="region of interest" description="Disordered" evidence="1">
    <location>
        <begin position="92"/>
        <end position="111"/>
    </location>
</feature>
<dbReference type="SUPFAM" id="SSF49401">
    <property type="entry name" value="Bacterial adhesins"/>
    <property type="match status" value="1"/>
</dbReference>
<dbReference type="Gene3D" id="2.60.40.4270">
    <property type="entry name" value="Listeria-Bacteroides repeat domain"/>
    <property type="match status" value="1"/>
</dbReference>
<keyword evidence="5" id="KW-1185">Reference proteome</keyword>
<dbReference type="InterPro" id="IPR008966">
    <property type="entry name" value="Adhesion_dom_sf"/>
</dbReference>
<dbReference type="NCBIfam" id="TIGR04226">
    <property type="entry name" value="RrgB_K2N_iso_D2"/>
    <property type="match status" value="1"/>
</dbReference>
<keyword evidence="2" id="KW-0472">Membrane</keyword>
<gene>
    <name evidence="4" type="ORF">CE91St30_01150</name>
</gene>
<feature type="compositionally biased region" description="Acidic residues" evidence="1">
    <location>
        <begin position="1505"/>
        <end position="1516"/>
    </location>
</feature>
<keyword evidence="2" id="KW-1133">Transmembrane helix</keyword>
<keyword evidence="2" id="KW-0812">Transmembrane</keyword>
<dbReference type="Gene3D" id="2.60.40.10">
    <property type="entry name" value="Immunoglobulins"/>
    <property type="match status" value="2"/>
</dbReference>
<feature type="domain" description="DUF11" evidence="3">
    <location>
        <begin position="1899"/>
        <end position="1993"/>
    </location>
</feature>
<evidence type="ECO:0000313" key="5">
    <source>
        <dbReference type="Proteomes" id="UP001320544"/>
    </source>
</evidence>
<dbReference type="EMBL" id="AP025564">
    <property type="protein sequence ID" value="BDE94782.1"/>
    <property type="molecule type" value="Genomic_DNA"/>
</dbReference>
<feature type="domain" description="DUF11" evidence="3">
    <location>
        <begin position="2783"/>
        <end position="2882"/>
    </location>
</feature>
<dbReference type="Pfam" id="PF01345">
    <property type="entry name" value="DUF11"/>
    <property type="match status" value="12"/>
</dbReference>
<feature type="region of interest" description="Disordered" evidence="1">
    <location>
        <begin position="3312"/>
        <end position="3360"/>
    </location>
</feature>
<name>A0ABM7WF22_9ACTN</name>
<feature type="compositionally biased region" description="Polar residues" evidence="1">
    <location>
        <begin position="1862"/>
        <end position="1871"/>
    </location>
</feature>
<sequence>MQISDVKIASAVLLVAFGLFCYGVNKVGVKDSSGTGTTKNRFCERIAQIRQGLRHTCETVNISGGGGISALLAVVLVCGCLFPSSLQLARGEESGDAAGDGSGTAMQEEASASVTIQVDGDDAIGLNEEPFEHGMPTLEEYIEQVAGGNAIAALSVEGDESEVASAQLAEIYASSDPEMVPGKPRYYNARWDDAIAKVKATGVSGTEFADTSVKSNDGSALVPWNGDLAGATPLHGGTGSVDDPYQIYSAEELRYALVNQKSCKLMQDIDLGGLQGRNWVAVSITTPIVVDGNGHTVWNMYSYSDNATSGNDDPVGFLGDVTVEDFYLKNLTMSNTKCEAVTQSNARMATVIGSFRAGHVDNCALENALVGPRNYVGGDAVINSLHGVGGMFTSSNKAPEGQVFITNTYTKNVHVRGTDCVANFFEGGWGRRDTYGDKSLITIDNCAAIDGTVIASSGHSGGFLSCTGVTKCTNSFANLDCYGAKTTAPFCGVIHNWVDIENCWSSGKVEGVSYSGGFVSGVDAYDTHQSTFKNCYSTAMVGMGAAAQNMGGFVGSTAPITSTSPAIAFENCYAAGEVGTLKSKPDGTAVDDSGNVVTTTGGFAGGVGPTTTMTNCYYDKQTTGSAEKGINDAPSPMVSGLLTKSLTTKNMGAGWSTSNGSTYPQLSAFTTGTWGGSAKLGELARAYSQASVSTVFLYPCNNDAFDSAATDYDTVRKIRYAFPLTNNKMVNNASIDTSWVYDPDNKAYYPNDSPLNPGTKIITLSAAQGEPAMDEVSVTAVASGIGWLRVYSDYDGVVGTRNLRLVPTTSVAIGTDNTAIVGSDATVYAQATSTDPQYKPLEDDLTLFDHREGIKFIIATSVNLQEYMDDSKPVGDGGYASIEDKMAAHGIGCTDFADPNLNVTTTIVGKTNLDYDIKLKNAGGGELEQVVRLSVRKVIPSDVEGQPPTYSVPLEWTDSLVKLFTDQRSAEMSETGTYLLSYSWMDPTKTSTQAEGTKYLTVVPPLSLSYHLDYVPSGSSDDLYAKDPGAYQNTQTINEKAVAFPETAKLPEQPVRFGYDFTGWVYNRDKSQSFTADTPITAVTDSSGRTETDISILATWLAHPHNIVIKDAKGGSEKETINSAFDRGVLSELAGKESLFNDRVDPGKSEFLGWRIESGMGETRTGTYVSATDTVPDNDIVVYPSFGTVVSANISAYNETQGDIGGHVTNRVGDLVTYTISIKNSSPGLEWHNATILDELPNGIDVVADSITLSKAGEKPVKLPDTVYDETRGENGSIVHTMDVPLATDDEYHLSFQVKINEDAPYVSSGAGVGILNSATVDGTDADGDEVAATTGEAKLPGTGFVSFTPADKWVTKNASNLTDPGAPTAQVGDIIQYAIEIGNKSDDSNSRWENAWFYDKVPSGLAVETASIAMTHPIEDGSGATHEHIVPTGYDPSTGEISVSAGVLKAGEKATLTFKVIVTSDAVGQSIKNTAWAVTDGKENPTDPPDNPGDVVNPPKPDPDNPDPDSPDPDPTDPVGPGGEGKSQLSVAKSTNVTEASPGSIIPYTITVSNAGDAHAKDIVVTDELPEGLSYVSSVPAAQVSGQTVSWTLTVPAGMSVTRTVMARVTGDVGATIENGVTVTDPADPDNPVNPPVNPPIEVVPGSDKPDVHIAKTSSADTAITGSQLTYALFVSNSGSTYAKNVVVTDQLPAGTLFISASNGGTYRNGVALWTVDVPAGQTKQIDLTVKVQSKTGTLVNMATAVHGGSADVSDPVQTSVSQAPVVEDKPRLSVTKTTDATSVAKGSQIPYTITVTNSGKGDAKSIEIVDALPEGLAYVSSSPDATKVEGNTVSWTVDVASGQTVERTLTVEVTGDVGSSIENGVSVTNPDGGDPIAPPDKPSIDVTDPDDSKDVVDLSIAKAADADSAQFGDAVTYTITVYNKGGKEAADVTVSDALPAGLSFTSGDAGVTAANGAVSWKGSVPAQGNASFRFVAEVTAKNATLVNTAVAEYEGSRVSSEPITVAVATEPAGGDKKPKLAVTKTTSATSASPGSLIPYTITVSNTGDGDAADVPIVDTLPSGLEYVSSTPSGTYDKDAHTVTWNLDVAAGGQAVCVITARVAETAVGAIENSVEVTDPSDPDNPVTPPDKPSVDVTDPDPDEGASVSLAKSASASTTVPGGQITYTLTLTNTGQADASGVAVTDALPAGSSFVMASDGATCENNTVHWIVDVPAGEQKELTFTVNAPSSSGSMLNTAQAQLGDETVKSDTVTTAVKEEATGGTGKAELSVSKSTSVSQAVPGSVVPYTITVSNTGDADATDVEIVDELPAGLTYVSSNPAGKVEGNKVTWKATVKAGGSVTRIISARVTGAAGQSIANSVTVVDPTDPDNPVVPPTDPTIDIPEQGTVTGVLTVDTGTAATGDTIRYTLTVTNATKADATGVQAVHKLPVGVSFKTASDEGSYTPDGAAASMAMLDAEAADEAENDAGTVTWTMDVPAGASVSRVVSAKVTAQSGTLVSTADLIHGGKTIAANPVSTVVPVDGSASGTPKISVSKTTTVSQAAPGSQIPYTITVRNTGDGKASNLVVSDKLPDSLTYVSSSAGGSYDGGSHEVSWTIPALDAGQTITRTIIAQVNDDAMGSIENNVEVIDPANPDTPIAPPSIPDTPVVDPADEAKPLLGIAKSASADAVKYNDEIAYTVTVSNTGTADAKGVAVTDALPKGLEFVEAADGGACAEGTVSWTVDVPAGKTVERAFRAKVASKSGTLSNIARAAYNGATVSSDPVSTSVSSDPSGGAGAPDMSVTKTTPVAQAAQGSEIPYIVTVTNTGDGDALGYRIVDVLPEGLTYVSSTPAATVHGQEVVWTVDVPKGTSVTRTVIAKVTGEIGSTVKNSVTVTDPDGNGAVTPPVDPPVDVTDPEKRADMHISKSAKTDSAPAGGRLVYLITLTNTGDGDATGVAVSDKLPMNTSFMEASDGGTYDQKTNKVLWSVDVAAGQTKQITLAVKVEALSGTLVNVATETYDGKSESSIPAIATSVTDEITEADPEASVSKTVRNVTAETEGRDGADDMATWRDGDVLEYAIVAANAKANSTWREVVLSDVLPDGLELVAEEPIRYTAPGAADASELEGAYDEGSHAIRVETGDISGGQQASLSYRARISAGDDYSVDAQLRNRVQAAGYVPDGGTEVIEESTVSVPTPEPLAVKELTKRAVNLTDPPGDVLQVGDRIRYTVTATNCEPNPRSIWKNAYVYDRVPEGLDVDTATLKLVASDGRTYSVSDCFDPETREIVVSAGPIFGGSAATVEFEATIPLSAVGQDIANVALVGTLESVDPTVPEQPGKPGIDSVPNPAEPAPDDDPINPNPGPTDPVVPNGDGSVLLADPDPSIDKVVADLDGDGSYDNGDEVLYTVTVANNRTGSVWYGVEVTDTIPLGLKLDVRSIRFAGPDKVFSDVASTCYDEATRKLVVPIGDVYGGETYVLSYACALDFSLGTGDVVNHVVAVGGEPGGSDNDPSVEGGASIAKPLVPWNPTALARSGDMNGNLVSLIALVALLAGGLATGATRASRNRMRTRDAKR</sequence>
<feature type="domain" description="DUF11" evidence="3">
    <location>
        <begin position="2022"/>
        <end position="2125"/>
    </location>
</feature>